<reference evidence="1" key="1">
    <citation type="journal article" date="2014" name="Front. Microbiol.">
        <title>High frequency of phylogenetically diverse reductive dehalogenase-homologous genes in deep subseafloor sedimentary metagenomes.</title>
        <authorList>
            <person name="Kawai M."/>
            <person name="Futagami T."/>
            <person name="Toyoda A."/>
            <person name="Takaki Y."/>
            <person name="Nishi S."/>
            <person name="Hori S."/>
            <person name="Arai W."/>
            <person name="Tsubouchi T."/>
            <person name="Morono Y."/>
            <person name="Uchiyama I."/>
            <person name="Ito T."/>
            <person name="Fujiyama A."/>
            <person name="Inagaki F."/>
            <person name="Takami H."/>
        </authorList>
    </citation>
    <scope>NUCLEOTIDE SEQUENCE</scope>
    <source>
        <strain evidence="1">Expedition CK06-06</strain>
    </source>
</reference>
<dbReference type="AlphaFoldDB" id="X0ZTQ5"/>
<sequence>MIFKDRTEAGKILAKKLFQTLNILREEKAIKPKEVFTKRKKKVVKHILEEKVKEETEEELENRLGKEEEAEKIPKDYFYNMWF</sequence>
<protein>
    <submittedName>
        <fullName evidence="1">Uncharacterized protein</fullName>
    </submittedName>
</protein>
<evidence type="ECO:0000313" key="1">
    <source>
        <dbReference type="EMBL" id="GAG73205.1"/>
    </source>
</evidence>
<gene>
    <name evidence="1" type="ORF">S01H4_02404</name>
</gene>
<accession>X0ZTQ5</accession>
<organism evidence="1">
    <name type="scientific">marine sediment metagenome</name>
    <dbReference type="NCBI Taxonomy" id="412755"/>
    <lineage>
        <taxon>unclassified sequences</taxon>
        <taxon>metagenomes</taxon>
        <taxon>ecological metagenomes</taxon>
    </lineage>
</organism>
<comment type="caution">
    <text evidence="1">The sequence shown here is derived from an EMBL/GenBank/DDBJ whole genome shotgun (WGS) entry which is preliminary data.</text>
</comment>
<proteinExistence type="predicted"/>
<dbReference type="EMBL" id="BART01000519">
    <property type="protein sequence ID" value="GAG73205.1"/>
    <property type="molecule type" value="Genomic_DNA"/>
</dbReference>
<name>X0ZTQ5_9ZZZZ</name>
<feature type="non-terminal residue" evidence="1">
    <location>
        <position position="83"/>
    </location>
</feature>